<dbReference type="Gene3D" id="3.40.50.2300">
    <property type="match status" value="1"/>
</dbReference>
<evidence type="ECO:0000256" key="1">
    <source>
        <dbReference type="ARBA" id="ARBA00011063"/>
    </source>
</evidence>
<name>A0ABT2HXZ1_9MICO</name>
<dbReference type="EC" id="3.1.3.48" evidence="2"/>
<dbReference type="PANTHER" id="PTHR11717:SF7">
    <property type="entry name" value="LOW MOLECULAR WEIGHT PHOSPHOTYROSINE PROTEIN PHOSPHATASE"/>
    <property type="match status" value="1"/>
</dbReference>
<dbReference type="PRINTS" id="PR00719">
    <property type="entry name" value="LMWPTPASE"/>
</dbReference>
<dbReference type="InterPro" id="IPR036196">
    <property type="entry name" value="Ptyr_pPase_sf"/>
</dbReference>
<sequence length="177" mass="19553">MTRSPAPAFRLCFVCTGNICRSPMAEVIFRELTNNAGLDGPIAIDSAGTGEWHVGEKADPRTRAALKRIGYSGEQHRAKQFDPARFEDYDLILTFDRGQQRALRAWADTDEQRALITPLLSFHPSPDAGEEIPDPYYGDDDLFDDVRDLIESACQGLLAQLEPVVRQAALDTSGDAN</sequence>
<reference evidence="6 7" key="1">
    <citation type="submission" date="2022-04" db="EMBL/GenBank/DDBJ databases">
        <title>Human microbiome associated bacterial genomes.</title>
        <authorList>
            <person name="Sandstrom S."/>
            <person name="Salamzade R."/>
            <person name="Kalan L.R."/>
        </authorList>
    </citation>
    <scope>NUCLEOTIDE SEQUENCE [LARGE SCALE GENOMIC DNA]</scope>
    <source>
        <strain evidence="7">p3-SID1799</strain>
    </source>
</reference>
<dbReference type="Pfam" id="PF01451">
    <property type="entry name" value="LMWPc"/>
    <property type="match status" value="1"/>
</dbReference>
<evidence type="ECO:0000259" key="5">
    <source>
        <dbReference type="SMART" id="SM00226"/>
    </source>
</evidence>
<evidence type="ECO:0000256" key="2">
    <source>
        <dbReference type="ARBA" id="ARBA00013064"/>
    </source>
</evidence>
<evidence type="ECO:0000256" key="3">
    <source>
        <dbReference type="ARBA" id="ARBA00022801"/>
    </source>
</evidence>
<dbReference type="InterPro" id="IPR017867">
    <property type="entry name" value="Tyr_phospatase_low_mol_wt"/>
</dbReference>
<evidence type="ECO:0000313" key="6">
    <source>
        <dbReference type="EMBL" id="MCT2043180.1"/>
    </source>
</evidence>
<proteinExistence type="inferred from homology"/>
<dbReference type="InterPro" id="IPR050438">
    <property type="entry name" value="LMW_PTPase"/>
</dbReference>
<comment type="similarity">
    <text evidence="1">Belongs to the low molecular weight phosphotyrosine protein phosphatase family.</text>
</comment>
<evidence type="ECO:0000313" key="7">
    <source>
        <dbReference type="Proteomes" id="UP001525379"/>
    </source>
</evidence>
<dbReference type="Proteomes" id="UP001525379">
    <property type="component" value="Unassembled WGS sequence"/>
</dbReference>
<gene>
    <name evidence="6" type="ORF">M3D15_07530</name>
</gene>
<organism evidence="6 7">
    <name type="scientific">Pseudoclavibacter albus</name>
    <dbReference type="NCBI Taxonomy" id="272241"/>
    <lineage>
        <taxon>Bacteria</taxon>
        <taxon>Bacillati</taxon>
        <taxon>Actinomycetota</taxon>
        <taxon>Actinomycetes</taxon>
        <taxon>Micrococcales</taxon>
        <taxon>Microbacteriaceae</taxon>
        <taxon>Pseudoclavibacter</taxon>
    </lineage>
</organism>
<accession>A0ABT2HXZ1</accession>
<evidence type="ECO:0000256" key="4">
    <source>
        <dbReference type="ARBA" id="ARBA00022912"/>
    </source>
</evidence>
<dbReference type="RefSeq" id="WP_260104428.1">
    <property type="nucleotide sequence ID" value="NZ_JALXSQ010000029.1"/>
</dbReference>
<dbReference type="EMBL" id="JALXSQ010000029">
    <property type="protein sequence ID" value="MCT2043180.1"/>
    <property type="molecule type" value="Genomic_DNA"/>
</dbReference>
<dbReference type="SUPFAM" id="SSF52788">
    <property type="entry name" value="Phosphotyrosine protein phosphatases I"/>
    <property type="match status" value="1"/>
</dbReference>
<dbReference type="PANTHER" id="PTHR11717">
    <property type="entry name" value="LOW MOLECULAR WEIGHT PROTEIN TYROSINE PHOSPHATASE"/>
    <property type="match status" value="1"/>
</dbReference>
<dbReference type="InterPro" id="IPR023485">
    <property type="entry name" value="Ptyr_pPase"/>
</dbReference>
<keyword evidence="7" id="KW-1185">Reference proteome</keyword>
<feature type="domain" description="Phosphotyrosine protein phosphatase I" evidence="5">
    <location>
        <begin position="9"/>
        <end position="160"/>
    </location>
</feature>
<comment type="caution">
    <text evidence="6">The sequence shown here is derived from an EMBL/GenBank/DDBJ whole genome shotgun (WGS) entry which is preliminary data.</text>
</comment>
<dbReference type="SMART" id="SM00226">
    <property type="entry name" value="LMWPc"/>
    <property type="match status" value="1"/>
</dbReference>
<dbReference type="CDD" id="cd16343">
    <property type="entry name" value="LMWPTP"/>
    <property type="match status" value="1"/>
</dbReference>
<keyword evidence="3" id="KW-0378">Hydrolase</keyword>
<keyword evidence="4" id="KW-0904">Protein phosphatase</keyword>
<protein>
    <recommendedName>
        <fullName evidence="2">protein-tyrosine-phosphatase</fullName>
        <ecNumber evidence="2">3.1.3.48</ecNumber>
    </recommendedName>
</protein>